<evidence type="ECO:0008006" key="3">
    <source>
        <dbReference type="Google" id="ProtNLM"/>
    </source>
</evidence>
<organism evidence="1 2">
    <name type="scientific">Alkalimarinus alittae</name>
    <dbReference type="NCBI Taxonomy" id="2961619"/>
    <lineage>
        <taxon>Bacteria</taxon>
        <taxon>Pseudomonadati</taxon>
        <taxon>Pseudomonadota</taxon>
        <taxon>Gammaproteobacteria</taxon>
        <taxon>Alteromonadales</taxon>
        <taxon>Alteromonadaceae</taxon>
        <taxon>Alkalimarinus</taxon>
    </lineage>
</organism>
<name>A0ABY6N2Y4_9ALTE</name>
<protein>
    <recommendedName>
        <fullName evidence="3">Arylsulfatase</fullName>
    </recommendedName>
</protein>
<evidence type="ECO:0000313" key="2">
    <source>
        <dbReference type="Proteomes" id="UP001163739"/>
    </source>
</evidence>
<sequence length="222" mass="24560">MMYTFDNANAKEQHNVQYFEMFGNRAIYKDGWFARTIHRVPWEQKPRRPLTEDIWELYDTSKDFSLVNDLSAKNPEKLAEMKKLFLSEAENGAHGAIIVQGGRFGGWSLYVNDGVPAYTYNFLGLKRTTVASSKALKPGKATIRFEFAYDGGGLAKGGNGTLFVNDKKVAEGRIESTQPMVFSADETADVGIDLATPVVEAIGSEAKSRFTGKINKVTVAAK</sequence>
<keyword evidence="2" id="KW-1185">Reference proteome</keyword>
<dbReference type="InterPro" id="IPR017850">
    <property type="entry name" value="Alkaline_phosphatase_core_sf"/>
</dbReference>
<dbReference type="RefSeq" id="WP_265047847.1">
    <property type="nucleotide sequence ID" value="NZ_CP100390.1"/>
</dbReference>
<dbReference type="Proteomes" id="UP001163739">
    <property type="component" value="Chromosome"/>
</dbReference>
<gene>
    <name evidence="1" type="ORF">NKI27_01045</name>
</gene>
<dbReference type="SUPFAM" id="SSF53649">
    <property type="entry name" value="Alkaline phosphatase-like"/>
    <property type="match status" value="1"/>
</dbReference>
<dbReference type="Gene3D" id="3.30.1120.10">
    <property type="match status" value="1"/>
</dbReference>
<reference evidence="1" key="1">
    <citation type="submission" date="2022-06" db="EMBL/GenBank/DDBJ databases">
        <title>Alkalimarinus sp. nov., isolated from gut of a Alitta virens.</title>
        <authorList>
            <person name="Yang A.I."/>
            <person name="Shin N.-R."/>
        </authorList>
    </citation>
    <scope>NUCLEOTIDE SEQUENCE</scope>
    <source>
        <strain evidence="1">A2M4</strain>
    </source>
</reference>
<evidence type="ECO:0000313" key="1">
    <source>
        <dbReference type="EMBL" id="UZE96362.1"/>
    </source>
</evidence>
<proteinExistence type="predicted"/>
<dbReference type="EMBL" id="CP100390">
    <property type="protein sequence ID" value="UZE96362.1"/>
    <property type="molecule type" value="Genomic_DNA"/>
</dbReference>
<accession>A0ABY6N2Y4</accession>